<accession>A0ABR1F6E5</accession>
<proteinExistence type="predicted"/>
<dbReference type="PANTHER" id="PTHR28165:SF1">
    <property type="entry name" value="NON-CLASSICAL EXPORT PROTEIN 2-RELATED"/>
    <property type="match status" value="1"/>
</dbReference>
<keyword evidence="4 5" id="KW-0472">Membrane</keyword>
<evidence type="ECO:0000313" key="8">
    <source>
        <dbReference type="Proteomes" id="UP001498771"/>
    </source>
</evidence>
<evidence type="ECO:0000256" key="2">
    <source>
        <dbReference type="ARBA" id="ARBA00022692"/>
    </source>
</evidence>
<evidence type="ECO:0000256" key="3">
    <source>
        <dbReference type="ARBA" id="ARBA00022989"/>
    </source>
</evidence>
<name>A0ABR1F6E5_9ASCO</name>
<dbReference type="InterPro" id="IPR008253">
    <property type="entry name" value="Marvel"/>
</dbReference>
<gene>
    <name evidence="7" type="ORF">BZA70DRAFT_267260</name>
</gene>
<evidence type="ECO:0000256" key="4">
    <source>
        <dbReference type="ARBA" id="ARBA00023136"/>
    </source>
</evidence>
<dbReference type="RefSeq" id="XP_064768447.1">
    <property type="nucleotide sequence ID" value="XM_064911090.1"/>
</dbReference>
<dbReference type="Pfam" id="PF01284">
    <property type="entry name" value="MARVEL"/>
    <property type="match status" value="1"/>
</dbReference>
<reference evidence="7 8" key="1">
    <citation type="submission" date="2024-03" db="EMBL/GenBank/DDBJ databases">
        <title>Genome-scale model development and genomic sequencing of the oleaginous clade Lipomyces.</title>
        <authorList>
            <consortium name="Lawrence Berkeley National Laboratory"/>
            <person name="Czajka J.J."/>
            <person name="Han Y."/>
            <person name="Kim J."/>
            <person name="Mondo S.J."/>
            <person name="Hofstad B.A."/>
            <person name="Robles A."/>
            <person name="Haridas S."/>
            <person name="Riley R."/>
            <person name="LaButti K."/>
            <person name="Pangilinan J."/>
            <person name="Andreopoulos W."/>
            <person name="Lipzen A."/>
            <person name="Yan J."/>
            <person name="Wang M."/>
            <person name="Ng V."/>
            <person name="Grigoriev I.V."/>
            <person name="Spatafora J.W."/>
            <person name="Magnuson J.K."/>
            <person name="Baker S.E."/>
            <person name="Pomraning K.R."/>
        </authorList>
    </citation>
    <scope>NUCLEOTIDE SEQUENCE [LARGE SCALE GENOMIC DNA]</scope>
    <source>
        <strain evidence="7 8">Phaff 52-87</strain>
    </source>
</reference>
<evidence type="ECO:0000259" key="6">
    <source>
        <dbReference type="Pfam" id="PF01284"/>
    </source>
</evidence>
<feature type="transmembrane region" description="Helical" evidence="5">
    <location>
        <begin position="42"/>
        <end position="72"/>
    </location>
</feature>
<evidence type="ECO:0000256" key="1">
    <source>
        <dbReference type="ARBA" id="ARBA00004141"/>
    </source>
</evidence>
<dbReference type="GeneID" id="90036602"/>
<feature type="transmembrane region" description="Helical" evidence="5">
    <location>
        <begin position="6"/>
        <end position="30"/>
    </location>
</feature>
<evidence type="ECO:0000256" key="5">
    <source>
        <dbReference type="SAM" id="Phobius"/>
    </source>
</evidence>
<keyword evidence="8" id="KW-1185">Reference proteome</keyword>
<dbReference type="Proteomes" id="UP001498771">
    <property type="component" value="Unassembled WGS sequence"/>
</dbReference>
<feature type="transmembrane region" description="Helical" evidence="5">
    <location>
        <begin position="127"/>
        <end position="148"/>
    </location>
</feature>
<organism evidence="7 8">
    <name type="scientific">Myxozyma melibiosi</name>
    <dbReference type="NCBI Taxonomy" id="54550"/>
    <lineage>
        <taxon>Eukaryota</taxon>
        <taxon>Fungi</taxon>
        <taxon>Dikarya</taxon>
        <taxon>Ascomycota</taxon>
        <taxon>Saccharomycotina</taxon>
        <taxon>Lipomycetes</taxon>
        <taxon>Lipomycetales</taxon>
        <taxon>Lipomycetaceae</taxon>
        <taxon>Myxozyma</taxon>
    </lineage>
</organism>
<keyword evidence="3 5" id="KW-1133">Transmembrane helix</keyword>
<protein>
    <submittedName>
        <fullName evidence="7">Membrane-associating domain-containing protein</fullName>
    </submittedName>
</protein>
<keyword evidence="2 5" id="KW-0812">Transmembrane</keyword>
<comment type="caution">
    <text evidence="7">The sequence shown here is derived from an EMBL/GenBank/DDBJ whole genome shotgun (WGS) entry which is preliminary data.</text>
</comment>
<feature type="transmembrane region" description="Helical" evidence="5">
    <location>
        <begin position="78"/>
        <end position="97"/>
    </location>
</feature>
<feature type="domain" description="MARVEL" evidence="6">
    <location>
        <begin position="10"/>
        <end position="142"/>
    </location>
</feature>
<comment type="subcellular location">
    <subcellularLocation>
        <location evidence="1">Membrane</location>
        <topology evidence="1">Multi-pass membrane protein</topology>
    </subcellularLocation>
</comment>
<dbReference type="InterPro" id="IPR052649">
    <property type="entry name" value="NCE102-like"/>
</dbReference>
<evidence type="ECO:0000313" key="7">
    <source>
        <dbReference type="EMBL" id="KAK7205414.1"/>
    </source>
</evidence>
<dbReference type="EMBL" id="JBBJBU010000005">
    <property type="protein sequence ID" value="KAK7205414.1"/>
    <property type="molecule type" value="Genomic_DNA"/>
</dbReference>
<sequence>MGALFISFATLRVLVIFFMTVTMGLIGSLMAHQSYGTPQINFMIFASIWGLLFSGLFGVFCLFVSILAFPIVLLILDFLTLVFSFAGATALAVLIRVHSCTDESFLKSNRVMEGSTDRCRKAQASDVFMYFTFICSLVLVILHVSSGFRNGWGGATKSVPAPARPTMAQV</sequence>
<dbReference type="PANTHER" id="PTHR28165">
    <property type="entry name" value="NON-CLASSICAL EXPORT PROTEIN 2-RELATED"/>
    <property type="match status" value="1"/>
</dbReference>